<dbReference type="OrthoDB" id="10599027at2759"/>
<feature type="chain" id="PRO_5013801470" evidence="1">
    <location>
        <begin position="18"/>
        <end position="93"/>
    </location>
</feature>
<gene>
    <name evidence="2" type="primary">Cnig_chr_X.g25683</name>
    <name evidence="2" type="ORF">B9Z55_025683</name>
</gene>
<dbReference type="EMBL" id="PDUG01000006">
    <property type="protein sequence ID" value="PIC20507.1"/>
    <property type="molecule type" value="Genomic_DNA"/>
</dbReference>
<name>A0A2G5SZP2_9PELO</name>
<keyword evidence="1" id="KW-0732">Signal</keyword>
<dbReference type="Proteomes" id="UP000230233">
    <property type="component" value="Chromosome X"/>
</dbReference>
<protein>
    <submittedName>
        <fullName evidence="2">Uncharacterized protein</fullName>
    </submittedName>
</protein>
<reference evidence="3" key="1">
    <citation type="submission" date="2017-10" db="EMBL/GenBank/DDBJ databases">
        <title>Rapid genome shrinkage in a self-fertile nematode reveals novel sperm competition proteins.</title>
        <authorList>
            <person name="Yin D."/>
            <person name="Schwarz E.M."/>
            <person name="Thomas C.G."/>
            <person name="Felde R.L."/>
            <person name="Korf I.F."/>
            <person name="Cutter A.D."/>
            <person name="Schartner C.M."/>
            <person name="Ralston E.J."/>
            <person name="Meyer B.J."/>
            <person name="Haag E.S."/>
        </authorList>
    </citation>
    <scope>NUCLEOTIDE SEQUENCE [LARGE SCALE GENOMIC DNA]</scope>
    <source>
        <strain evidence="3">JU1422</strain>
    </source>
</reference>
<feature type="signal peptide" evidence="1">
    <location>
        <begin position="1"/>
        <end position="17"/>
    </location>
</feature>
<evidence type="ECO:0000313" key="3">
    <source>
        <dbReference type="Proteomes" id="UP000230233"/>
    </source>
</evidence>
<dbReference type="AlphaFoldDB" id="A0A2G5SZP2"/>
<evidence type="ECO:0000313" key="2">
    <source>
        <dbReference type="EMBL" id="PIC20507.1"/>
    </source>
</evidence>
<sequence length="93" mass="10533">MIAKLLRLLLCLSSVIADKLSGEFSGDSEPPTEYPEYHEDALLSPDTSENSTVQLLDLWKMPIGSDADELPSCYILFLLIRFEKVKIFLTSYF</sequence>
<comment type="caution">
    <text evidence="2">The sequence shown here is derived from an EMBL/GenBank/DDBJ whole genome shotgun (WGS) entry which is preliminary data.</text>
</comment>
<keyword evidence="3" id="KW-1185">Reference proteome</keyword>
<evidence type="ECO:0000256" key="1">
    <source>
        <dbReference type="SAM" id="SignalP"/>
    </source>
</evidence>
<proteinExistence type="predicted"/>
<accession>A0A2G5SZP2</accession>
<organism evidence="2 3">
    <name type="scientific">Caenorhabditis nigoni</name>
    <dbReference type="NCBI Taxonomy" id="1611254"/>
    <lineage>
        <taxon>Eukaryota</taxon>
        <taxon>Metazoa</taxon>
        <taxon>Ecdysozoa</taxon>
        <taxon>Nematoda</taxon>
        <taxon>Chromadorea</taxon>
        <taxon>Rhabditida</taxon>
        <taxon>Rhabditina</taxon>
        <taxon>Rhabditomorpha</taxon>
        <taxon>Rhabditoidea</taxon>
        <taxon>Rhabditidae</taxon>
        <taxon>Peloderinae</taxon>
        <taxon>Caenorhabditis</taxon>
    </lineage>
</organism>